<dbReference type="GO" id="GO:0004499">
    <property type="term" value="F:N,N-dimethylaniline monooxygenase activity"/>
    <property type="evidence" value="ECO:0007669"/>
    <property type="project" value="InterPro"/>
</dbReference>
<evidence type="ECO:0000256" key="4">
    <source>
        <dbReference type="ARBA" id="ARBA00023002"/>
    </source>
</evidence>
<evidence type="ECO:0000256" key="1">
    <source>
        <dbReference type="ARBA" id="ARBA00022630"/>
    </source>
</evidence>
<dbReference type="InterPro" id="IPR036188">
    <property type="entry name" value="FAD/NAD-bd_sf"/>
</dbReference>
<evidence type="ECO:0000313" key="6">
    <source>
        <dbReference type="Proteomes" id="UP000184073"/>
    </source>
</evidence>
<dbReference type="AlphaFoldDB" id="A0A1L9Q243"/>
<reference evidence="6" key="1">
    <citation type="journal article" date="2017" name="Genome Biol.">
        <title>Comparative genomics reveals high biological diversity and specific adaptations in the industrially and medically important fungal genus Aspergillus.</title>
        <authorList>
            <person name="de Vries R.P."/>
            <person name="Riley R."/>
            <person name="Wiebenga A."/>
            <person name="Aguilar-Osorio G."/>
            <person name="Amillis S."/>
            <person name="Uchima C.A."/>
            <person name="Anderluh G."/>
            <person name="Asadollahi M."/>
            <person name="Askin M."/>
            <person name="Barry K."/>
            <person name="Battaglia E."/>
            <person name="Bayram O."/>
            <person name="Benocci T."/>
            <person name="Braus-Stromeyer S.A."/>
            <person name="Caldana C."/>
            <person name="Canovas D."/>
            <person name="Cerqueira G.C."/>
            <person name="Chen F."/>
            <person name="Chen W."/>
            <person name="Choi C."/>
            <person name="Clum A."/>
            <person name="Dos Santos R.A."/>
            <person name="Damasio A.R."/>
            <person name="Diallinas G."/>
            <person name="Emri T."/>
            <person name="Fekete E."/>
            <person name="Flipphi M."/>
            <person name="Freyberg S."/>
            <person name="Gallo A."/>
            <person name="Gournas C."/>
            <person name="Habgood R."/>
            <person name="Hainaut M."/>
            <person name="Harispe M.L."/>
            <person name="Henrissat B."/>
            <person name="Hilden K.S."/>
            <person name="Hope R."/>
            <person name="Hossain A."/>
            <person name="Karabika E."/>
            <person name="Karaffa L."/>
            <person name="Karanyi Z."/>
            <person name="Krasevec N."/>
            <person name="Kuo A."/>
            <person name="Kusch H."/>
            <person name="LaButti K."/>
            <person name="Lagendijk E.L."/>
            <person name="Lapidus A."/>
            <person name="Levasseur A."/>
            <person name="Lindquist E."/>
            <person name="Lipzen A."/>
            <person name="Logrieco A.F."/>
            <person name="MacCabe A."/>
            <person name="Maekelae M.R."/>
            <person name="Malavazi I."/>
            <person name="Melin P."/>
            <person name="Meyer V."/>
            <person name="Mielnichuk N."/>
            <person name="Miskei M."/>
            <person name="Molnar A.P."/>
            <person name="Mule G."/>
            <person name="Ngan C.Y."/>
            <person name="Orejas M."/>
            <person name="Orosz E."/>
            <person name="Ouedraogo J.P."/>
            <person name="Overkamp K.M."/>
            <person name="Park H.-S."/>
            <person name="Perrone G."/>
            <person name="Piumi F."/>
            <person name="Punt P.J."/>
            <person name="Ram A.F."/>
            <person name="Ramon A."/>
            <person name="Rauscher S."/>
            <person name="Record E."/>
            <person name="Riano-Pachon D.M."/>
            <person name="Robert V."/>
            <person name="Roehrig J."/>
            <person name="Ruller R."/>
            <person name="Salamov A."/>
            <person name="Salih N.S."/>
            <person name="Samson R.A."/>
            <person name="Sandor E."/>
            <person name="Sanguinetti M."/>
            <person name="Schuetze T."/>
            <person name="Sepcic K."/>
            <person name="Shelest E."/>
            <person name="Sherlock G."/>
            <person name="Sophianopoulou V."/>
            <person name="Squina F.M."/>
            <person name="Sun H."/>
            <person name="Susca A."/>
            <person name="Todd R.B."/>
            <person name="Tsang A."/>
            <person name="Unkles S.E."/>
            <person name="van de Wiele N."/>
            <person name="van Rossen-Uffink D."/>
            <person name="Oliveira J.V."/>
            <person name="Vesth T.C."/>
            <person name="Visser J."/>
            <person name="Yu J.-H."/>
            <person name="Zhou M."/>
            <person name="Andersen M.R."/>
            <person name="Archer D.B."/>
            <person name="Baker S.E."/>
            <person name="Benoit I."/>
            <person name="Brakhage A.A."/>
            <person name="Braus G.H."/>
            <person name="Fischer R."/>
            <person name="Frisvad J.C."/>
            <person name="Goldman G.H."/>
            <person name="Houbraken J."/>
            <person name="Oakley B."/>
            <person name="Pocsi I."/>
            <person name="Scazzocchio C."/>
            <person name="Seiboth B."/>
            <person name="vanKuyk P.A."/>
            <person name="Wortman J."/>
            <person name="Dyer P.S."/>
            <person name="Grigoriev I.V."/>
        </authorList>
    </citation>
    <scope>NUCLEOTIDE SEQUENCE [LARGE SCALE GENOMIC DNA]</scope>
    <source>
        <strain evidence="6">CBS 583.65</strain>
    </source>
</reference>
<dbReference type="GO" id="GO:0050660">
    <property type="term" value="F:flavin adenine dinucleotide binding"/>
    <property type="evidence" value="ECO:0007669"/>
    <property type="project" value="InterPro"/>
</dbReference>
<dbReference type="SUPFAM" id="SSF51905">
    <property type="entry name" value="FAD/NAD(P)-binding domain"/>
    <property type="match status" value="2"/>
</dbReference>
<organism evidence="5 6">
    <name type="scientific">Aspergillus versicolor CBS 583.65</name>
    <dbReference type="NCBI Taxonomy" id="1036611"/>
    <lineage>
        <taxon>Eukaryota</taxon>
        <taxon>Fungi</taxon>
        <taxon>Dikarya</taxon>
        <taxon>Ascomycota</taxon>
        <taxon>Pezizomycotina</taxon>
        <taxon>Eurotiomycetes</taxon>
        <taxon>Eurotiomycetidae</taxon>
        <taxon>Eurotiales</taxon>
        <taxon>Aspergillaceae</taxon>
        <taxon>Aspergillus</taxon>
        <taxon>Aspergillus subgen. Nidulantes</taxon>
    </lineage>
</organism>
<dbReference type="EMBL" id="KV878138">
    <property type="protein sequence ID" value="OJJ07808.1"/>
    <property type="molecule type" value="Genomic_DNA"/>
</dbReference>
<dbReference type="STRING" id="1036611.A0A1L9Q243"/>
<evidence type="ECO:0000313" key="5">
    <source>
        <dbReference type="EMBL" id="OJJ07808.1"/>
    </source>
</evidence>
<dbReference type="OrthoDB" id="66881at2759"/>
<dbReference type="PANTHER" id="PTHR43098">
    <property type="entry name" value="L-ORNITHINE N(5)-MONOOXYGENASE-RELATED"/>
    <property type="match status" value="1"/>
</dbReference>
<dbReference type="PANTHER" id="PTHR43098:SF5">
    <property type="entry name" value="DUAL-FUNCTIONAL MONOOXYGENASE_METHYLTRANSFERASE PSOF"/>
    <property type="match status" value="1"/>
</dbReference>
<keyword evidence="1" id="KW-0285">Flavoprotein</keyword>
<keyword evidence="4" id="KW-0560">Oxidoreductase</keyword>
<dbReference type="VEuPathDB" id="FungiDB:ASPVEDRAFT_89047"/>
<name>A0A1L9Q243_ASPVE</name>
<dbReference type="GO" id="GO:0050661">
    <property type="term" value="F:NADP binding"/>
    <property type="evidence" value="ECO:0007669"/>
    <property type="project" value="InterPro"/>
</dbReference>
<dbReference type="Pfam" id="PF00743">
    <property type="entry name" value="FMO-like"/>
    <property type="match status" value="1"/>
</dbReference>
<accession>A0A1L9Q243</accession>
<evidence type="ECO:0008006" key="7">
    <source>
        <dbReference type="Google" id="ProtNLM"/>
    </source>
</evidence>
<keyword evidence="3" id="KW-0521">NADP</keyword>
<evidence type="ECO:0000256" key="2">
    <source>
        <dbReference type="ARBA" id="ARBA00022827"/>
    </source>
</evidence>
<sequence length="533" mass="59056">MTIEINQVDAVVVGGGFGGTRLVSLLKNKLHLEHVVGIEKGSAFGGAWYWNQYPGAHTDTESWVYRFSDERDPPLWKTRYLNAEDLQAQIIDTANKTGVAGDYIFENTVTSAQYDAARNKWDVTTDKGLHFSATYLVTALGILTNPKIPKYPGIDSFQGISFHSARWPKGLDLTGKRVGVIGTGPSGSQIISNIHPIVKELTVFQQRALYITPVNDRPVSEDEKEEIYKNYNQIWDTVFTSLFAMGFDESKKSALEVSESERRETYERIWNKGGGFRFFFETFNDLGTSLEANETAAAFVRDKIAQIVKDPKTAKLLQPVGPYGGRPLCTQGYYEAFNERNVSLVDIKSNPVSKITTTGVELQDGQAFDLDVIVYATGFDGVDGAYRSINITGRDGTLDEAWKAGPSTLYGVSVAGFPNFFSVTGPGAVFANMLPSIELQGDFIVKLIEEANRRAPGGLPSVEADASAQEQWWQTVQAVSKQTVFDKVKSWIQNDNVEGKTKYSAFFLAGLHNYRAKLEEEASNQYKSFVFGN</sequence>
<dbReference type="InterPro" id="IPR050775">
    <property type="entry name" value="FAD-binding_Monooxygenases"/>
</dbReference>
<protein>
    <recommendedName>
        <fullName evidence="7">FAD/NAD(P)-binding domain-containing protein</fullName>
    </recommendedName>
</protein>
<dbReference type="Proteomes" id="UP000184073">
    <property type="component" value="Unassembled WGS sequence"/>
</dbReference>
<proteinExistence type="predicted"/>
<dbReference type="Gene3D" id="3.50.50.60">
    <property type="entry name" value="FAD/NAD(P)-binding domain"/>
    <property type="match status" value="2"/>
</dbReference>
<dbReference type="GeneID" id="63734002"/>
<keyword evidence="6" id="KW-1185">Reference proteome</keyword>
<dbReference type="RefSeq" id="XP_040673570.1">
    <property type="nucleotide sequence ID" value="XM_040818491.1"/>
</dbReference>
<evidence type="ECO:0000256" key="3">
    <source>
        <dbReference type="ARBA" id="ARBA00022857"/>
    </source>
</evidence>
<gene>
    <name evidence="5" type="ORF">ASPVEDRAFT_89047</name>
</gene>
<dbReference type="InterPro" id="IPR020946">
    <property type="entry name" value="Flavin_mOase-like"/>
</dbReference>
<keyword evidence="2" id="KW-0274">FAD</keyword>